<sequence length="200" mass="22617">MRMPMPEQSYSVRHVKTAYSGFMTLDLYEATIEHDGRTTEMVREVHDHGHGACVLPFDPVRRTCLLVRQLRLPVHVVEGNGLILEAAAGLIDPEDESPAAAAQREAAEELRYMVRNVQSVGTVYTIPGLVTELMYCFTAEYSESDRITEGFEADPDEVIEVEEWKLDDLWKAWKDGALRDAKAVMCLMGLRIDRPDLFTV</sequence>
<protein>
    <recommendedName>
        <fullName evidence="5">GDP-mannose pyrophosphatase</fullName>
    </recommendedName>
    <alternativeName>
        <fullName evidence="7">GDP-mannose hydrolase</fullName>
    </alternativeName>
    <alternativeName>
        <fullName evidence="8">GDPMK</fullName>
    </alternativeName>
</protein>
<evidence type="ECO:0000313" key="13">
    <source>
        <dbReference type="Proteomes" id="UP000249590"/>
    </source>
</evidence>
<organism evidence="12 13">
    <name type="scientific">Acuticoccus sediminis</name>
    <dbReference type="NCBI Taxonomy" id="2184697"/>
    <lineage>
        <taxon>Bacteria</taxon>
        <taxon>Pseudomonadati</taxon>
        <taxon>Pseudomonadota</taxon>
        <taxon>Alphaproteobacteria</taxon>
        <taxon>Hyphomicrobiales</taxon>
        <taxon>Amorphaceae</taxon>
        <taxon>Acuticoccus</taxon>
    </lineage>
</organism>
<dbReference type="Pfam" id="PF00293">
    <property type="entry name" value="NUDIX"/>
    <property type="match status" value="1"/>
</dbReference>
<comment type="similarity">
    <text evidence="3">Belongs to the Nudix hydrolase family. NudK subfamily.</text>
</comment>
<evidence type="ECO:0000256" key="3">
    <source>
        <dbReference type="ARBA" id="ARBA00007275"/>
    </source>
</evidence>
<proteinExistence type="inferred from homology"/>
<dbReference type="InterPro" id="IPR004385">
    <property type="entry name" value="NDP_pyrophosphatase"/>
</dbReference>
<evidence type="ECO:0000256" key="1">
    <source>
        <dbReference type="ARBA" id="ARBA00000847"/>
    </source>
</evidence>
<comment type="cofactor">
    <cofactor evidence="2 9">
        <name>Mg(2+)</name>
        <dbReference type="ChEBI" id="CHEBI:18420"/>
    </cofactor>
</comment>
<dbReference type="PROSITE" id="PS51462">
    <property type="entry name" value="NUDIX"/>
    <property type="match status" value="1"/>
</dbReference>
<dbReference type="GO" id="GO:0005829">
    <property type="term" value="C:cytosol"/>
    <property type="evidence" value="ECO:0007669"/>
    <property type="project" value="TreeGrafter"/>
</dbReference>
<comment type="subunit">
    <text evidence="4">Homodimer.</text>
</comment>
<evidence type="ECO:0000256" key="8">
    <source>
        <dbReference type="ARBA" id="ARBA00032272"/>
    </source>
</evidence>
<evidence type="ECO:0000256" key="6">
    <source>
        <dbReference type="ARBA" id="ARBA00022801"/>
    </source>
</evidence>
<dbReference type="GO" id="GO:0019693">
    <property type="term" value="P:ribose phosphate metabolic process"/>
    <property type="evidence" value="ECO:0007669"/>
    <property type="project" value="TreeGrafter"/>
</dbReference>
<keyword evidence="9" id="KW-0479">Metal-binding</keyword>
<feature type="binding site" evidence="9">
    <location>
        <position position="105"/>
    </location>
    <ligand>
        <name>Mg(2+)</name>
        <dbReference type="ChEBI" id="CHEBI:18420"/>
        <label>1</label>
    </ligand>
</feature>
<dbReference type="AlphaFoldDB" id="A0A8B2P146"/>
<feature type="binding site" evidence="9">
    <location>
        <position position="88"/>
    </location>
    <ligand>
        <name>Mg(2+)</name>
        <dbReference type="ChEBI" id="CHEBI:18420"/>
        <label>1</label>
    </ligand>
</feature>
<dbReference type="InterPro" id="IPR015797">
    <property type="entry name" value="NUDIX_hydrolase-like_dom_sf"/>
</dbReference>
<keyword evidence="9" id="KW-0460">Magnesium</keyword>
<evidence type="ECO:0000256" key="9">
    <source>
        <dbReference type="PIRSR" id="PIRSR604385-2"/>
    </source>
</evidence>
<evidence type="ECO:0000313" key="12">
    <source>
        <dbReference type="EMBL" id="RAI03684.1"/>
    </source>
</evidence>
<evidence type="ECO:0000256" key="10">
    <source>
        <dbReference type="PIRSR" id="PIRSR604385-3"/>
    </source>
</evidence>
<keyword evidence="6" id="KW-0378">Hydrolase</keyword>
<keyword evidence="13" id="KW-1185">Reference proteome</keyword>
<evidence type="ECO:0000256" key="4">
    <source>
        <dbReference type="ARBA" id="ARBA00011738"/>
    </source>
</evidence>
<dbReference type="EMBL" id="QHHQ01000001">
    <property type="protein sequence ID" value="RAI03684.1"/>
    <property type="molecule type" value="Genomic_DNA"/>
</dbReference>
<accession>A0A8B2P146</accession>
<comment type="catalytic activity">
    <reaction evidence="1">
        <text>GDP-alpha-D-mannose + H2O = alpha-D-mannose 1-phosphate + GMP + 2 H(+)</text>
        <dbReference type="Rhea" id="RHEA:27978"/>
        <dbReference type="ChEBI" id="CHEBI:15377"/>
        <dbReference type="ChEBI" id="CHEBI:15378"/>
        <dbReference type="ChEBI" id="CHEBI:57527"/>
        <dbReference type="ChEBI" id="CHEBI:58115"/>
        <dbReference type="ChEBI" id="CHEBI:58409"/>
    </reaction>
</comment>
<dbReference type="GO" id="GO:0046872">
    <property type="term" value="F:metal ion binding"/>
    <property type="evidence" value="ECO:0007669"/>
    <property type="project" value="UniProtKB-KW"/>
</dbReference>
<dbReference type="PANTHER" id="PTHR11839:SF18">
    <property type="entry name" value="NUDIX HYDROLASE DOMAIN-CONTAINING PROTEIN"/>
    <property type="match status" value="1"/>
</dbReference>
<reference evidence="12 13" key="1">
    <citation type="submission" date="2018-05" db="EMBL/GenBank/DDBJ databases">
        <title>Acuticoccus sediminis sp. nov., isolated from deep-sea sediment of Indian Ocean.</title>
        <authorList>
            <person name="Liu X."/>
            <person name="Lai Q."/>
            <person name="Du Y."/>
            <person name="Sun F."/>
            <person name="Zhang X."/>
            <person name="Wang S."/>
            <person name="Shao Z."/>
        </authorList>
    </citation>
    <scope>NUCLEOTIDE SEQUENCE [LARGE SCALE GENOMIC DNA]</scope>
    <source>
        <strain evidence="12 13">PTG4-2</strain>
    </source>
</reference>
<dbReference type="InterPro" id="IPR000086">
    <property type="entry name" value="NUDIX_hydrolase_dom"/>
</dbReference>
<evidence type="ECO:0000256" key="5">
    <source>
        <dbReference type="ARBA" id="ARBA00016377"/>
    </source>
</evidence>
<evidence type="ECO:0000256" key="2">
    <source>
        <dbReference type="ARBA" id="ARBA00001946"/>
    </source>
</evidence>
<dbReference type="Gene3D" id="3.90.79.10">
    <property type="entry name" value="Nucleoside Triphosphate Pyrophosphohydrolase"/>
    <property type="match status" value="1"/>
</dbReference>
<dbReference type="SUPFAM" id="SSF55811">
    <property type="entry name" value="Nudix"/>
    <property type="match status" value="1"/>
</dbReference>
<feature type="domain" description="Nudix hydrolase" evidence="11">
    <location>
        <begin position="47"/>
        <end position="186"/>
    </location>
</feature>
<dbReference type="Proteomes" id="UP000249590">
    <property type="component" value="Unassembled WGS sequence"/>
</dbReference>
<name>A0A8B2P146_9HYPH</name>
<evidence type="ECO:0000259" key="11">
    <source>
        <dbReference type="PROSITE" id="PS51462"/>
    </source>
</evidence>
<feature type="short sequence motif" description="Nudix box" evidence="10">
    <location>
        <begin position="89"/>
        <end position="112"/>
    </location>
</feature>
<feature type="binding site" evidence="9">
    <location>
        <position position="157"/>
    </location>
    <ligand>
        <name>Mg(2+)</name>
        <dbReference type="ChEBI" id="CHEBI:18420"/>
        <label>1</label>
    </ligand>
</feature>
<dbReference type="NCBIfam" id="TIGR00052">
    <property type="entry name" value="nudix-type nucleoside diphosphatase, YffH/AdpP family"/>
    <property type="match status" value="1"/>
</dbReference>
<evidence type="ECO:0000256" key="7">
    <source>
        <dbReference type="ARBA" id="ARBA00032162"/>
    </source>
</evidence>
<feature type="binding site" evidence="9">
    <location>
        <position position="109"/>
    </location>
    <ligand>
        <name>Mg(2+)</name>
        <dbReference type="ChEBI" id="CHEBI:18420"/>
        <label>1</label>
    </ligand>
</feature>
<gene>
    <name evidence="12" type="ORF">DLJ53_04155</name>
</gene>
<dbReference type="PANTHER" id="PTHR11839">
    <property type="entry name" value="UDP/ADP-SUGAR PYROPHOSPHATASE"/>
    <property type="match status" value="1"/>
</dbReference>
<dbReference type="GO" id="GO:0006753">
    <property type="term" value="P:nucleoside phosphate metabolic process"/>
    <property type="evidence" value="ECO:0007669"/>
    <property type="project" value="TreeGrafter"/>
</dbReference>
<comment type="caution">
    <text evidence="12">The sequence shown here is derived from an EMBL/GenBank/DDBJ whole genome shotgun (WGS) entry which is preliminary data.</text>
</comment>
<dbReference type="GO" id="GO:0016818">
    <property type="term" value="F:hydrolase activity, acting on acid anhydrides, in phosphorus-containing anhydrides"/>
    <property type="evidence" value="ECO:0007669"/>
    <property type="project" value="InterPro"/>
</dbReference>